<dbReference type="Proteomes" id="UP000191554">
    <property type="component" value="Unassembled WGS sequence"/>
</dbReference>
<feature type="domain" description="ParB-like N-terminal" evidence="2">
    <location>
        <begin position="176"/>
        <end position="259"/>
    </location>
</feature>
<dbReference type="InterPro" id="IPR003115">
    <property type="entry name" value="ParB_N"/>
</dbReference>
<evidence type="ECO:0000256" key="1">
    <source>
        <dbReference type="SAM" id="MobiDB-lite"/>
    </source>
</evidence>
<dbReference type="SMART" id="SM00470">
    <property type="entry name" value="ParB"/>
    <property type="match status" value="1"/>
</dbReference>
<accession>A0A1V4SDP6</accession>
<organism evidence="3 4">
    <name type="scientific">Ruminiclostridium hungatei</name>
    <name type="common">Clostridium hungatei</name>
    <dbReference type="NCBI Taxonomy" id="48256"/>
    <lineage>
        <taxon>Bacteria</taxon>
        <taxon>Bacillati</taxon>
        <taxon>Bacillota</taxon>
        <taxon>Clostridia</taxon>
        <taxon>Eubacteriales</taxon>
        <taxon>Oscillospiraceae</taxon>
        <taxon>Ruminiclostridium</taxon>
    </lineage>
</organism>
<feature type="region of interest" description="Disordered" evidence="1">
    <location>
        <begin position="31"/>
        <end position="60"/>
    </location>
</feature>
<reference evidence="3 4" key="1">
    <citation type="submission" date="2017-03" db="EMBL/GenBank/DDBJ databases">
        <title>Genome sequence of Clostridium hungatei DSM 14427.</title>
        <authorList>
            <person name="Poehlein A."/>
            <person name="Daniel R."/>
        </authorList>
    </citation>
    <scope>NUCLEOTIDE SEQUENCE [LARGE SCALE GENOMIC DNA]</scope>
    <source>
        <strain evidence="3 4">DSM 14427</strain>
    </source>
</reference>
<sequence>MEHFQGIEPAGKLDQRTYAALQKEKSKRVTANYNNTPPKKVENGNKGTGNTADFIDSPVPQGTSNNMTALNIISLVTLYQNMSATERIEALINIANGSNNTLIKAGVVPGIIVNEPQKMVENFKAAVQFQLNIGTNFEDPDMAEAFASVFTAYVTGKLIEGIKLPFKGTVKTTTVSTLKTSELNTTQGLTMSKNQFKSFVETIKTEGIKEPIKYVEYNGQKYVVDGHHRLQAAKQLGIKDVPVEKVELPYKGYKIVEDLFW</sequence>
<evidence type="ECO:0000313" key="3">
    <source>
        <dbReference type="EMBL" id="OPX41853.1"/>
    </source>
</evidence>
<keyword evidence="4" id="KW-1185">Reference proteome</keyword>
<dbReference type="AlphaFoldDB" id="A0A1V4SDP6"/>
<dbReference type="SUPFAM" id="SSF110849">
    <property type="entry name" value="ParB/Sulfiredoxin"/>
    <property type="match status" value="1"/>
</dbReference>
<gene>
    <name evidence="3" type="ORF">CLHUN_42760</name>
</gene>
<name>A0A1V4SDP6_RUMHU</name>
<dbReference type="InterPro" id="IPR036086">
    <property type="entry name" value="ParB/Sulfiredoxin_sf"/>
</dbReference>
<evidence type="ECO:0000259" key="2">
    <source>
        <dbReference type="SMART" id="SM00470"/>
    </source>
</evidence>
<proteinExistence type="predicted"/>
<comment type="caution">
    <text evidence="3">The sequence shown here is derived from an EMBL/GenBank/DDBJ whole genome shotgun (WGS) entry which is preliminary data.</text>
</comment>
<dbReference type="Pfam" id="PF02195">
    <property type="entry name" value="ParB_N"/>
    <property type="match status" value="1"/>
</dbReference>
<evidence type="ECO:0000313" key="4">
    <source>
        <dbReference type="Proteomes" id="UP000191554"/>
    </source>
</evidence>
<dbReference type="Gene3D" id="3.90.1530.10">
    <property type="entry name" value="Conserved hypothetical protein from pyrococcus furiosus pfu- 392566-001, ParB domain"/>
    <property type="match status" value="1"/>
</dbReference>
<protein>
    <submittedName>
        <fullName evidence="3">ParB-like nuclease domain protein</fullName>
    </submittedName>
</protein>
<dbReference type="EMBL" id="MZGX01000056">
    <property type="protein sequence ID" value="OPX41853.1"/>
    <property type="molecule type" value="Genomic_DNA"/>
</dbReference>